<name>A0A1G7TSD6_9HYPH</name>
<organism evidence="1 2">
    <name type="scientific">Pelagibacterium luteolum</name>
    <dbReference type="NCBI Taxonomy" id="440168"/>
    <lineage>
        <taxon>Bacteria</taxon>
        <taxon>Pseudomonadati</taxon>
        <taxon>Pseudomonadota</taxon>
        <taxon>Alphaproteobacteria</taxon>
        <taxon>Hyphomicrobiales</taxon>
        <taxon>Devosiaceae</taxon>
        <taxon>Pelagibacterium</taxon>
    </lineage>
</organism>
<evidence type="ECO:0000313" key="1">
    <source>
        <dbReference type="EMBL" id="SDG37470.1"/>
    </source>
</evidence>
<dbReference type="RefSeq" id="WP_090593034.1">
    <property type="nucleotide sequence ID" value="NZ_FNCS01000002.1"/>
</dbReference>
<dbReference type="OrthoDB" id="7951351at2"/>
<dbReference type="EMBL" id="FNCS01000002">
    <property type="protein sequence ID" value="SDG37470.1"/>
    <property type="molecule type" value="Genomic_DNA"/>
</dbReference>
<evidence type="ECO:0000313" key="2">
    <source>
        <dbReference type="Proteomes" id="UP000199495"/>
    </source>
</evidence>
<gene>
    <name evidence="1" type="ORF">SAMN04487974_102275</name>
</gene>
<dbReference type="STRING" id="440168.SAMN04487974_102275"/>
<dbReference type="AlphaFoldDB" id="A0A1G7TSD6"/>
<dbReference type="Proteomes" id="UP000199495">
    <property type="component" value="Unassembled WGS sequence"/>
</dbReference>
<protein>
    <submittedName>
        <fullName evidence="1">Uncharacterized protein</fullName>
    </submittedName>
</protein>
<sequence length="116" mass="11901">MGIVRDIAKEAVKALAVLALVFLSFAHQPVQVPPGDDGFSFSVADLSYCGAVEGNAGGHAPCHACRVSLADLPPPPCVAEPAYLAFATLDYAPTDSVAVAQPGYTLRNPRAPPAAV</sequence>
<proteinExistence type="predicted"/>
<keyword evidence="2" id="KW-1185">Reference proteome</keyword>
<reference evidence="1 2" key="1">
    <citation type="submission" date="2016-10" db="EMBL/GenBank/DDBJ databases">
        <authorList>
            <person name="de Groot N.N."/>
        </authorList>
    </citation>
    <scope>NUCLEOTIDE SEQUENCE [LARGE SCALE GENOMIC DNA]</scope>
    <source>
        <strain evidence="1 2">CGMCC 1.10267</strain>
    </source>
</reference>
<accession>A0A1G7TSD6</accession>